<evidence type="ECO:0000313" key="4">
    <source>
        <dbReference type="Proteomes" id="UP000494115"/>
    </source>
</evidence>
<feature type="region of interest" description="Disordered" evidence="1">
    <location>
        <begin position="964"/>
        <end position="984"/>
    </location>
</feature>
<feature type="domain" description="PelB C-terminal" evidence="2">
    <location>
        <begin position="1115"/>
        <end position="1418"/>
    </location>
</feature>
<dbReference type="EMBL" id="CADIKM010000013">
    <property type="protein sequence ID" value="CAB3791041.1"/>
    <property type="molecule type" value="Genomic_DNA"/>
</dbReference>
<dbReference type="InterPro" id="IPR057306">
    <property type="entry name" value="B-barrel_PelB_C"/>
</dbReference>
<dbReference type="Proteomes" id="UP000494115">
    <property type="component" value="Unassembled WGS sequence"/>
</dbReference>
<keyword evidence="4" id="KW-1185">Reference proteome</keyword>
<evidence type="ECO:0000256" key="1">
    <source>
        <dbReference type="SAM" id="MobiDB-lite"/>
    </source>
</evidence>
<reference evidence="3 4" key="1">
    <citation type="submission" date="2020-04" db="EMBL/GenBank/DDBJ databases">
        <authorList>
            <person name="De Canck E."/>
        </authorList>
    </citation>
    <scope>NUCLEOTIDE SEQUENCE [LARGE SCALE GENOMIC DNA]</scope>
    <source>
        <strain evidence="3 4">LMG 28138</strain>
    </source>
</reference>
<name>A0A6S7B850_9BURK</name>
<organism evidence="3 4">
    <name type="scientific">Pararobbsia alpina</name>
    <dbReference type="NCBI Taxonomy" id="621374"/>
    <lineage>
        <taxon>Bacteria</taxon>
        <taxon>Pseudomonadati</taxon>
        <taxon>Pseudomonadota</taxon>
        <taxon>Betaproteobacteria</taxon>
        <taxon>Burkholderiales</taxon>
        <taxon>Burkholderiaceae</taxon>
        <taxon>Pararobbsia</taxon>
    </lineage>
</organism>
<sequence length="1420" mass="156137">MVREASVVAMPNDSRKLKRERARILQPWLLGLLALAVTGVLATAYPRSTLQRRLLDGDKPNALSVAYLEAWLRVAPDDRDFIGVLAAQYLRVGRFDDAGQLADRMAKSNDDELRHSAVLISTGIGEARAYGMTEDNPARAAAMDDLRSLFDIAAEFKWQAPVLRTLAQRAIAAGASKAAISFYQQLSVIDHSDAVDSQMRITQLALGSRAYERAADAYFNAQSRVGSVAEQRQYFMSALAAYQSGGLLDQALAEGEKHLGRLQYDPLTIETMLNLARSANRRDMIQRYAKALSNLTSALDPRKTDGKDRLADAPVAANSRRGTRRIADHGHASASRWKMWHTVVAHPDDFEGWYYADGPRAMRRAGGADGVRLQRVTATLQDSNASAGTLLMAQVALAASASEAPVKVKAPAAAPMRASMSAADREHYDDLAYEAFLESADVTSAMRLAQRRVNADPTSSVWQRRLAQSAEWSNQPMIALQAWHAVAEQTNAVDAWQQVLRIAPALNDDEAYVDALLHQSDLDPKNLKRVDAVVDAYERLGRPDDALAFLKRREVGTQRIDVMRRYAALAQRAGQDDLAEATYVELQKIAGPNADDALRLANLYYAHRDYKGAFGALKVALPVATTANENFWRTYGQLARMLENDDAVHLANSKLLAGNHATDEDLGDMAYFYDGHPLDAGRIAELQYRNTGTPRALQDAIYYYVQARAWPRLTKLLASLTPKERAVIDNSPDALAMIAEYERQTRQPQAALRDLRRAASLPGASPDVQSAYLWTLVDFGSDDELRETIGRWRDRSLDVAALWGPYAAGLVRLNRPAEALAYFRREASASKGDPLWVLALADAEEAAGNDQSAWSLRRYVWTQLLALDPDAGPLPAGAPSRGRLPAGLSNDDAERREELRQRRVTLSEMFENGDSSKRVLIEMLRADGAQSDTSTMQESVLGNVGKLPKVDTPAVAGGVAAADAPLTRPGQSSGGKITRAPLSPDDPLVTAGMSPVQLKQQRQISSAAIEVSVAWALSKESDPLAKAWLTREYANRLTRPVDAELSVALADHDIRTIDRVLDSKGASRVRVENRIDAYELADRQGEAQTLAFLSLDGAPANDDLHARLSDLATDRNQSVYFGVRSVTANPLAYWETKVGGELALSDHFSIALQGIQLNQRTTNAQLLTGVPSTDRTFNFIGHYQTTSEDVALVLGRRDALTSFYTQALSAEFGRGTPLHFTFQIGRNQFADESQEVQVGGVKDMLRGEVEWDVLPRVFVRGSLEGDYFYAQDRQRIGSGALMDGEIGYRFRIEYPDVAVRIVGTHGNYSPEDSTVPFLQRLVPVGDIPTAATFMPQSYSQYGIAAGFGTDLLERYTRAWRPFLDVGLIHDSNFGWGPQILVGLAGSVFGNDHAAVYYQHEAVSNLGTSTTEFGVRYRWLF</sequence>
<evidence type="ECO:0000313" key="3">
    <source>
        <dbReference type="EMBL" id="CAB3791041.1"/>
    </source>
</evidence>
<evidence type="ECO:0000259" key="2">
    <source>
        <dbReference type="Pfam" id="PF24604"/>
    </source>
</evidence>
<dbReference type="Pfam" id="PF24604">
    <property type="entry name" value="B-barrel_PelB_C"/>
    <property type="match status" value="1"/>
</dbReference>
<feature type="region of interest" description="Disordered" evidence="1">
    <location>
        <begin position="872"/>
        <end position="896"/>
    </location>
</feature>
<dbReference type="InterPro" id="IPR011990">
    <property type="entry name" value="TPR-like_helical_dom_sf"/>
</dbReference>
<dbReference type="Pfam" id="PF13429">
    <property type="entry name" value="TPR_15"/>
    <property type="match status" value="1"/>
</dbReference>
<gene>
    <name evidence="3" type="ORF">LMG28138_03098</name>
</gene>
<protein>
    <recommendedName>
        <fullName evidence="2">PelB C-terminal domain-containing protein</fullName>
    </recommendedName>
</protein>
<proteinExistence type="predicted"/>
<accession>A0A6S7B850</accession>
<dbReference type="Gene3D" id="1.25.40.10">
    <property type="entry name" value="Tetratricopeptide repeat domain"/>
    <property type="match status" value="3"/>
</dbReference>
<dbReference type="SUPFAM" id="SSF48452">
    <property type="entry name" value="TPR-like"/>
    <property type="match status" value="1"/>
</dbReference>